<dbReference type="InterPro" id="IPR025098">
    <property type="entry name" value="DUF4013"/>
</dbReference>
<feature type="transmembrane region" description="Helical" evidence="2">
    <location>
        <begin position="281"/>
        <end position="307"/>
    </location>
</feature>
<evidence type="ECO:0000256" key="2">
    <source>
        <dbReference type="SAM" id="Phobius"/>
    </source>
</evidence>
<feature type="transmembrane region" description="Helical" evidence="2">
    <location>
        <begin position="147"/>
        <end position="174"/>
    </location>
</feature>
<gene>
    <name evidence="4" type="ORF">QJ043_08360</name>
</gene>
<dbReference type="InterPro" id="IPR026870">
    <property type="entry name" value="Zinc_ribbon_dom"/>
</dbReference>
<protein>
    <submittedName>
        <fullName evidence="4">DUF4013 domain-containing protein</fullName>
    </submittedName>
</protein>
<dbReference type="Pfam" id="PF13240">
    <property type="entry name" value="Zn_Ribbon_1"/>
    <property type="match status" value="1"/>
</dbReference>
<sequence>MTCPTCGAPTRDGAKFCSSCGSPLPQESAPEDVQETVVAEQVTETVQEPAPERPCAPDAPTAPSPEPPQPQFRPQPPVQPAREGVLGAAWRDITSSPGWVGRTALLALMGVFPVVGFYVNGYLLRWSAELVNGARTALPKGVFDRKAFLTGFLYWVVTFLCGLAASVLVVLNVIPVFGAILAWLGFLCVNCYAAVAGIRMALSGRFGAAFDLSQIVEVLKRNPGSAFVAVFVPSLVTGLVGVLVSLMVVAVFGAASCSALAKSVGYASYGYGYGLSSGIDGALGALGVIFGILGPLVGIVVVVLMFCSVFGTIWSLRAFGHFVAENAPEWAVDADAADSAEKAW</sequence>
<accession>A0ABT6ZM06</accession>
<comment type="caution">
    <text evidence="4">The sequence shown here is derived from an EMBL/GenBank/DDBJ whole genome shotgun (WGS) entry which is preliminary data.</text>
</comment>
<feature type="compositionally biased region" description="Low complexity" evidence="1">
    <location>
        <begin position="35"/>
        <end position="48"/>
    </location>
</feature>
<feature type="transmembrane region" description="Helical" evidence="2">
    <location>
        <begin position="228"/>
        <end position="261"/>
    </location>
</feature>
<dbReference type="EMBL" id="JASJEX010000004">
    <property type="protein sequence ID" value="MDJ1130084.1"/>
    <property type="molecule type" value="Genomic_DNA"/>
</dbReference>
<dbReference type="RefSeq" id="WP_283713243.1">
    <property type="nucleotide sequence ID" value="NZ_JASJEW010000003.1"/>
</dbReference>
<feature type="transmembrane region" description="Helical" evidence="2">
    <location>
        <begin position="180"/>
        <end position="202"/>
    </location>
</feature>
<organism evidence="4 5">
    <name type="scientific">Kribbibacterium absianum</name>
    <dbReference type="NCBI Taxonomy" id="3044210"/>
    <lineage>
        <taxon>Bacteria</taxon>
        <taxon>Bacillati</taxon>
        <taxon>Actinomycetota</taxon>
        <taxon>Coriobacteriia</taxon>
        <taxon>Coriobacteriales</taxon>
        <taxon>Kribbibacteriaceae</taxon>
        <taxon>Kribbibacterium</taxon>
    </lineage>
</organism>
<feature type="region of interest" description="Disordered" evidence="1">
    <location>
        <begin position="21"/>
        <end position="80"/>
    </location>
</feature>
<evidence type="ECO:0000313" key="4">
    <source>
        <dbReference type="EMBL" id="MDJ1130084.1"/>
    </source>
</evidence>
<feature type="compositionally biased region" description="Pro residues" evidence="1">
    <location>
        <begin position="60"/>
        <end position="79"/>
    </location>
</feature>
<proteinExistence type="predicted"/>
<keyword evidence="5" id="KW-1185">Reference proteome</keyword>
<dbReference type="Pfam" id="PF13197">
    <property type="entry name" value="DUF4013"/>
    <property type="match status" value="1"/>
</dbReference>
<dbReference type="Proteomes" id="UP001431693">
    <property type="component" value="Unassembled WGS sequence"/>
</dbReference>
<name>A0ABT6ZM06_9ACTN</name>
<keyword evidence="2" id="KW-0472">Membrane</keyword>
<evidence type="ECO:0000313" key="5">
    <source>
        <dbReference type="Proteomes" id="UP001431693"/>
    </source>
</evidence>
<keyword evidence="2" id="KW-1133">Transmembrane helix</keyword>
<keyword evidence="2" id="KW-0812">Transmembrane</keyword>
<evidence type="ECO:0000259" key="3">
    <source>
        <dbReference type="Pfam" id="PF13240"/>
    </source>
</evidence>
<feature type="transmembrane region" description="Helical" evidence="2">
    <location>
        <begin position="104"/>
        <end position="126"/>
    </location>
</feature>
<reference evidence="4" key="1">
    <citation type="submission" date="2023-05" db="EMBL/GenBank/DDBJ databases">
        <title>[olsenella] sp. nov., isolated from a pig farm feces dump.</title>
        <authorList>
            <person name="Chang Y.-H."/>
        </authorList>
    </citation>
    <scope>NUCLEOTIDE SEQUENCE</scope>
    <source>
        <strain evidence="4">YH-ols2217</strain>
    </source>
</reference>
<evidence type="ECO:0000256" key="1">
    <source>
        <dbReference type="SAM" id="MobiDB-lite"/>
    </source>
</evidence>
<feature type="domain" description="Zinc-ribbon" evidence="3">
    <location>
        <begin position="3"/>
        <end position="24"/>
    </location>
</feature>